<comment type="caution">
    <text evidence="2">The sequence shown here is derived from an EMBL/GenBank/DDBJ whole genome shotgun (WGS) entry which is preliminary data.</text>
</comment>
<dbReference type="AlphaFoldDB" id="A0A6B1DRS8"/>
<accession>A0A6B1DRS8</accession>
<keyword evidence="1" id="KW-1133">Transmembrane helix</keyword>
<gene>
    <name evidence="2" type="ORF">F4Y08_06065</name>
</gene>
<protein>
    <submittedName>
        <fullName evidence="2">Uncharacterized protein</fullName>
    </submittedName>
</protein>
<keyword evidence="1" id="KW-0472">Membrane</keyword>
<evidence type="ECO:0000313" key="2">
    <source>
        <dbReference type="EMBL" id="MYD89891.1"/>
    </source>
</evidence>
<sequence>MKLRWLLLLLLIAVVFAVLKPGSTWQELKRSWARREWIVTVLLVAVLGYLAWGLYNAVSSGILTIGFSPARG</sequence>
<name>A0A6B1DRS8_9CHLR</name>
<keyword evidence="1" id="KW-0812">Transmembrane</keyword>
<feature type="transmembrane region" description="Helical" evidence="1">
    <location>
        <begin position="37"/>
        <end position="55"/>
    </location>
</feature>
<organism evidence="2">
    <name type="scientific">Caldilineaceae bacterium SB0662_bin_9</name>
    <dbReference type="NCBI Taxonomy" id="2605258"/>
    <lineage>
        <taxon>Bacteria</taxon>
        <taxon>Bacillati</taxon>
        <taxon>Chloroflexota</taxon>
        <taxon>Caldilineae</taxon>
        <taxon>Caldilineales</taxon>
        <taxon>Caldilineaceae</taxon>
    </lineage>
</organism>
<evidence type="ECO:0000256" key="1">
    <source>
        <dbReference type="SAM" id="Phobius"/>
    </source>
</evidence>
<reference evidence="2" key="1">
    <citation type="submission" date="2019-09" db="EMBL/GenBank/DDBJ databases">
        <title>Characterisation of the sponge microbiome using genome-centric metagenomics.</title>
        <authorList>
            <person name="Engelberts J.P."/>
            <person name="Robbins S.J."/>
            <person name="De Goeij J.M."/>
            <person name="Aranda M."/>
            <person name="Bell S.C."/>
            <person name="Webster N.S."/>
        </authorList>
    </citation>
    <scope>NUCLEOTIDE SEQUENCE</scope>
    <source>
        <strain evidence="2">SB0662_bin_9</strain>
    </source>
</reference>
<dbReference type="EMBL" id="VXPY01000037">
    <property type="protein sequence ID" value="MYD89891.1"/>
    <property type="molecule type" value="Genomic_DNA"/>
</dbReference>
<proteinExistence type="predicted"/>